<dbReference type="Pfam" id="PF00884">
    <property type="entry name" value="Sulfatase"/>
    <property type="match status" value="1"/>
</dbReference>
<dbReference type="Gene3D" id="3.40.720.10">
    <property type="entry name" value="Alkaline Phosphatase, subunit A"/>
    <property type="match status" value="1"/>
</dbReference>
<feature type="domain" description="Sulfatase N-terminal" evidence="5">
    <location>
        <begin position="50"/>
        <end position="381"/>
    </location>
</feature>
<organism evidence="6 7">
    <name type="scientific">Thalassotalea psychrophila</name>
    <dbReference type="NCBI Taxonomy" id="3065647"/>
    <lineage>
        <taxon>Bacteria</taxon>
        <taxon>Pseudomonadati</taxon>
        <taxon>Pseudomonadota</taxon>
        <taxon>Gammaproteobacteria</taxon>
        <taxon>Alteromonadales</taxon>
        <taxon>Colwelliaceae</taxon>
        <taxon>Thalassotalea</taxon>
    </lineage>
</organism>
<dbReference type="InterPro" id="IPR000917">
    <property type="entry name" value="Sulfatase_N"/>
</dbReference>
<dbReference type="PANTHER" id="PTHR42693:SF53">
    <property type="entry name" value="ENDO-4-O-SULFATASE"/>
    <property type="match status" value="1"/>
</dbReference>
<dbReference type="EMBL" id="CP134145">
    <property type="protein sequence ID" value="WNC72818.1"/>
    <property type="molecule type" value="Genomic_DNA"/>
</dbReference>
<dbReference type="RefSeq" id="WP_348391933.1">
    <property type="nucleotide sequence ID" value="NZ_CP134145.1"/>
</dbReference>
<gene>
    <name evidence="6" type="ORF">RGQ13_02250</name>
</gene>
<evidence type="ECO:0000313" key="7">
    <source>
        <dbReference type="Proteomes" id="UP001258994"/>
    </source>
</evidence>
<dbReference type="InterPro" id="IPR024607">
    <property type="entry name" value="Sulfatase_CS"/>
</dbReference>
<dbReference type="InterPro" id="IPR017850">
    <property type="entry name" value="Alkaline_phosphatase_core_sf"/>
</dbReference>
<dbReference type="InterPro" id="IPR050738">
    <property type="entry name" value="Sulfatase"/>
</dbReference>
<comment type="similarity">
    <text evidence="1">Belongs to the sulfatase family.</text>
</comment>
<proteinExistence type="inferred from homology"/>
<reference evidence="7" key="1">
    <citation type="submission" date="2023-09" db="EMBL/GenBank/DDBJ databases">
        <authorList>
            <person name="Li S."/>
            <person name="Li X."/>
            <person name="Zhang C."/>
            <person name="Zhao Z."/>
        </authorList>
    </citation>
    <scope>NUCLEOTIDE SEQUENCE [LARGE SCALE GENOMIC DNA]</scope>
    <source>
        <strain evidence="7">SQ149</strain>
    </source>
</reference>
<accession>A0ABY9TVK2</accession>
<keyword evidence="2" id="KW-0479">Metal-binding</keyword>
<keyword evidence="7" id="KW-1185">Reference proteome</keyword>
<dbReference type="PANTHER" id="PTHR42693">
    <property type="entry name" value="ARYLSULFATASE FAMILY MEMBER"/>
    <property type="match status" value="1"/>
</dbReference>
<dbReference type="SUPFAM" id="SSF53649">
    <property type="entry name" value="Alkaline phosphatase-like"/>
    <property type="match status" value="1"/>
</dbReference>
<keyword evidence="3" id="KW-0378">Hydrolase</keyword>
<dbReference type="CDD" id="cd16146">
    <property type="entry name" value="ARS_like"/>
    <property type="match status" value="1"/>
</dbReference>
<evidence type="ECO:0000313" key="6">
    <source>
        <dbReference type="EMBL" id="WNC72818.1"/>
    </source>
</evidence>
<keyword evidence="4" id="KW-0106">Calcium</keyword>
<dbReference type="PROSITE" id="PS00149">
    <property type="entry name" value="SULFATASE_2"/>
    <property type="match status" value="1"/>
</dbReference>
<sequence>MMLEKFRKSPIGKQIIKPFVISIFAMSTFSIFLYANANQHEKDTVQSSLPNIILVMTDDQGYGDFGHNNNPIVQTPVIDQLANKSIRFTDFHVDPTCSPTRAALMSGQYSLRAGVWHTVMGRHILSDKINTLPEVLKDAGYKTGMVGKWHLGDNYPFRPQDQGFDHVLMHGAGGVGQTPDYWGNTQFNDTYFLNGTPKKYNGYATDIWFDEAIDFIDKNANKADPFFLYLVTNAPHAPFRAPEKYIQPYRDLGVPETLALFYGMITSIDDNMGKLRKAMQDNNIVDNTIFIFMTDNGSVMGVQSKKLVSDETRSIIEKKLGQKIPSLNYDMRGAKNSSYEGGHRVPFYISWPNGGLIEPGSIDGLSAHFDVMPTLLDLIGVDTSTLDTDGISFKSALKQGTELPDRVLTVTTQRVLNPDPNRPYAVMQGKWRYVKASGNKDALELFDLSKDPSQTENVKDKYPEVANNMAKQYQQWWQYTTAKGLDTTRAIIGSTHENPSRLTSHDWLAPNTKQVGHTTGFGDDKWAKKGWLGKEENFQISPWKVKTAAKGLYQFTVLFHDKPANKVIPRQYAHLTINGQPYVKKLAKGATRVSFELPLEKQNLDIKAWFSDSKNNSDKSLAAFFIYAKRI</sequence>
<name>A0ABY9TVK2_9GAMM</name>
<dbReference type="Gene3D" id="3.30.1120.10">
    <property type="match status" value="1"/>
</dbReference>
<dbReference type="Proteomes" id="UP001258994">
    <property type="component" value="Chromosome"/>
</dbReference>
<evidence type="ECO:0000256" key="3">
    <source>
        <dbReference type="ARBA" id="ARBA00022801"/>
    </source>
</evidence>
<protein>
    <submittedName>
        <fullName evidence="6">Arylsulfatase</fullName>
    </submittedName>
</protein>
<evidence type="ECO:0000259" key="5">
    <source>
        <dbReference type="Pfam" id="PF00884"/>
    </source>
</evidence>
<evidence type="ECO:0000256" key="4">
    <source>
        <dbReference type="ARBA" id="ARBA00022837"/>
    </source>
</evidence>
<evidence type="ECO:0000256" key="2">
    <source>
        <dbReference type="ARBA" id="ARBA00022723"/>
    </source>
</evidence>
<evidence type="ECO:0000256" key="1">
    <source>
        <dbReference type="ARBA" id="ARBA00008779"/>
    </source>
</evidence>